<sequence length="190" mass="20882">MNSAPSVSLPALLAREMRLGERLLWSGQPDARRAMLKPFGFYLFAVPWSAFSLFWEGIAIRMAFTGAPALMGLVMVLFGLPFVVIGLAMMAAPFSARRTAHRTIYGVTDRRLVELIAGRSLKVRSVEASSIGPVTRRQRESGHGTLSIETGSHRDSEGNRTTDTFVFESVPDVARVEALVSRLRETMTPA</sequence>
<evidence type="ECO:0008006" key="5">
    <source>
        <dbReference type="Google" id="ProtNLM"/>
    </source>
</evidence>
<feature type="transmembrane region" description="Helical" evidence="2">
    <location>
        <begin position="70"/>
        <end position="92"/>
    </location>
</feature>
<keyword evidence="2" id="KW-1133">Transmembrane helix</keyword>
<evidence type="ECO:0000313" key="4">
    <source>
        <dbReference type="Proteomes" id="UP001597124"/>
    </source>
</evidence>
<keyword evidence="4" id="KW-1185">Reference proteome</keyword>
<dbReference type="EMBL" id="JBHTIK010000015">
    <property type="protein sequence ID" value="MFD0850000.1"/>
    <property type="molecule type" value="Genomic_DNA"/>
</dbReference>
<feature type="compositionally biased region" description="Basic and acidic residues" evidence="1">
    <location>
        <begin position="151"/>
        <end position="160"/>
    </location>
</feature>
<name>A0ABW3C6B1_SPHXN</name>
<evidence type="ECO:0000313" key="3">
    <source>
        <dbReference type="EMBL" id="MFD0850000.1"/>
    </source>
</evidence>
<evidence type="ECO:0000256" key="2">
    <source>
        <dbReference type="SAM" id="Phobius"/>
    </source>
</evidence>
<gene>
    <name evidence="3" type="ORF">ACFQ00_16815</name>
</gene>
<feature type="region of interest" description="Disordered" evidence="1">
    <location>
        <begin position="132"/>
        <end position="162"/>
    </location>
</feature>
<accession>A0ABW3C6B1</accession>
<organism evidence="3 4">
    <name type="scientific">Sphingosinicella xenopeptidilytica</name>
    <dbReference type="NCBI Taxonomy" id="364098"/>
    <lineage>
        <taxon>Bacteria</taxon>
        <taxon>Pseudomonadati</taxon>
        <taxon>Pseudomonadota</taxon>
        <taxon>Alphaproteobacteria</taxon>
        <taxon>Sphingomonadales</taxon>
        <taxon>Sphingosinicellaceae</taxon>
        <taxon>Sphingosinicella</taxon>
    </lineage>
</organism>
<dbReference type="Proteomes" id="UP001597124">
    <property type="component" value="Unassembled WGS sequence"/>
</dbReference>
<feature type="transmembrane region" description="Helical" evidence="2">
    <location>
        <begin position="41"/>
        <end position="64"/>
    </location>
</feature>
<reference evidence="4" key="1">
    <citation type="journal article" date="2019" name="Int. J. Syst. Evol. Microbiol.">
        <title>The Global Catalogue of Microorganisms (GCM) 10K type strain sequencing project: providing services to taxonomists for standard genome sequencing and annotation.</title>
        <authorList>
            <consortium name="The Broad Institute Genomics Platform"/>
            <consortium name="The Broad Institute Genome Sequencing Center for Infectious Disease"/>
            <person name="Wu L."/>
            <person name="Ma J."/>
        </authorList>
    </citation>
    <scope>NUCLEOTIDE SEQUENCE [LARGE SCALE GENOMIC DNA]</scope>
    <source>
        <strain evidence="4">CCUG 52537</strain>
    </source>
</reference>
<proteinExistence type="predicted"/>
<comment type="caution">
    <text evidence="3">The sequence shown here is derived from an EMBL/GenBank/DDBJ whole genome shotgun (WGS) entry which is preliminary data.</text>
</comment>
<dbReference type="RefSeq" id="WP_381493509.1">
    <property type="nucleotide sequence ID" value="NZ_JBHTIK010000015.1"/>
</dbReference>
<keyword evidence="2" id="KW-0472">Membrane</keyword>
<keyword evidence="2" id="KW-0812">Transmembrane</keyword>
<evidence type="ECO:0000256" key="1">
    <source>
        <dbReference type="SAM" id="MobiDB-lite"/>
    </source>
</evidence>
<protein>
    <recommendedName>
        <fullName evidence="5">DUF304 domain-containing protein</fullName>
    </recommendedName>
</protein>